<name>A0A0P9MJ21_PSECA</name>
<proteinExistence type="predicted"/>
<dbReference type="PANTHER" id="PTHR40057:SF1">
    <property type="entry name" value="SLR1162 PROTEIN"/>
    <property type="match status" value="1"/>
</dbReference>
<dbReference type="PANTHER" id="PTHR40057">
    <property type="entry name" value="SLR1162 PROTEIN"/>
    <property type="match status" value="1"/>
</dbReference>
<keyword evidence="1" id="KW-0812">Transmembrane</keyword>
<evidence type="ECO:0000313" key="3">
    <source>
        <dbReference type="Proteomes" id="UP000050564"/>
    </source>
</evidence>
<sequence>PPRWKQAVAIWLAFFPVSLIFNFLLGPLLNHLDLLPRILISTAILTPLMVYLFIPLSTRLLASWLNTPKTTTAHATHTPSPR</sequence>
<dbReference type="Proteomes" id="UP000050564">
    <property type="component" value="Unassembled WGS sequence"/>
</dbReference>
<feature type="transmembrane region" description="Helical" evidence="1">
    <location>
        <begin position="34"/>
        <end position="54"/>
    </location>
</feature>
<gene>
    <name evidence="2" type="ORF">ALO81_05174</name>
</gene>
<feature type="transmembrane region" description="Helical" evidence="1">
    <location>
        <begin position="7"/>
        <end position="28"/>
    </location>
</feature>
<dbReference type="InterPro" id="IPR038762">
    <property type="entry name" value="ABM_predict"/>
</dbReference>
<feature type="non-terminal residue" evidence="2">
    <location>
        <position position="1"/>
    </location>
</feature>
<keyword evidence="1" id="KW-1133">Transmembrane helix</keyword>
<evidence type="ECO:0000313" key="2">
    <source>
        <dbReference type="EMBL" id="KPW68691.1"/>
    </source>
</evidence>
<organism evidence="2 3">
    <name type="scientific">Pseudomonas cannabina</name>
    <dbReference type="NCBI Taxonomy" id="86840"/>
    <lineage>
        <taxon>Bacteria</taxon>
        <taxon>Pseudomonadati</taxon>
        <taxon>Pseudomonadota</taxon>
        <taxon>Gammaproteobacteria</taxon>
        <taxon>Pseudomonadales</taxon>
        <taxon>Pseudomonadaceae</taxon>
        <taxon>Pseudomonas</taxon>
    </lineage>
</organism>
<reference evidence="2 3" key="1">
    <citation type="submission" date="2015-09" db="EMBL/GenBank/DDBJ databases">
        <title>Genome announcement of multiple Pseudomonas syringae strains.</title>
        <authorList>
            <person name="Thakur S."/>
            <person name="Wang P.W."/>
            <person name="Gong Y."/>
            <person name="Weir B.S."/>
            <person name="Guttman D.S."/>
        </authorList>
    </citation>
    <scope>NUCLEOTIDE SEQUENCE [LARGE SCALE GENOMIC DNA]</scope>
    <source>
        <strain evidence="2 3">ICMP2823</strain>
    </source>
</reference>
<comment type="caution">
    <text evidence="2">The sequence shown here is derived from an EMBL/GenBank/DDBJ whole genome shotgun (WGS) entry which is preliminary data.</text>
</comment>
<dbReference type="EMBL" id="LJPX01000473">
    <property type="protein sequence ID" value="KPW68691.1"/>
    <property type="molecule type" value="Genomic_DNA"/>
</dbReference>
<accession>A0A0P9MJ21</accession>
<dbReference type="PATRIC" id="fig|86840.3.peg.5392"/>
<dbReference type="AlphaFoldDB" id="A0A0P9MJ21"/>
<keyword evidence="1" id="KW-0472">Membrane</keyword>
<protein>
    <recommendedName>
        <fullName evidence="4">Antibiotic biosynthesis monooxygenase</fullName>
    </recommendedName>
</protein>
<evidence type="ECO:0008006" key="4">
    <source>
        <dbReference type="Google" id="ProtNLM"/>
    </source>
</evidence>
<evidence type="ECO:0000256" key="1">
    <source>
        <dbReference type="SAM" id="Phobius"/>
    </source>
</evidence>